<dbReference type="EMBL" id="JAERKF010000002">
    <property type="protein sequence ID" value="MBS1009629.1"/>
    <property type="molecule type" value="Genomic_DNA"/>
</dbReference>
<proteinExistence type="predicted"/>
<evidence type="ECO:0000313" key="2">
    <source>
        <dbReference type="Proteomes" id="UP000676478"/>
    </source>
</evidence>
<protein>
    <submittedName>
        <fullName evidence="1">Cadmium resistance transporter</fullName>
    </submittedName>
</protein>
<gene>
    <name evidence="1" type="ORF">JK167_02120</name>
</gene>
<name>A0A0C1PTU8_LEVBR</name>
<reference evidence="1" key="1">
    <citation type="submission" date="2020-12" db="EMBL/GenBank/DDBJ databases">
        <authorList>
            <person name="Mcmullen J.G."/>
        </authorList>
    </citation>
    <scope>NUCLEOTIDE SEQUENCE</scope>
    <source>
        <strain evidence="1">Dm-2019-70</strain>
    </source>
</reference>
<evidence type="ECO:0000313" key="1">
    <source>
        <dbReference type="EMBL" id="MBS1009629.1"/>
    </source>
</evidence>
<dbReference type="OrthoDB" id="7995400at2"/>
<dbReference type="InterPro" id="IPR004676">
    <property type="entry name" value="Cd-R_transporter"/>
</dbReference>
<sequence>MHYGILLLTFLSVNLDFFFMLIFLLRRYPVIKVMWGYLLGNWVLLILSYLLGKALLLVLPEWLLGILGFLPIYMAFHDEDDEDGHKTSQSPVWSVLVTYLSVCSGCNLAIFLPVLVGETLPHFMLALGFISLLTVGAVLLVKGVAQVPAVETLMAQRGEQLMKLCYVLIGLYVFWDSGLISHLFGYLP</sequence>
<dbReference type="GeneID" id="56992018"/>
<dbReference type="RefSeq" id="WP_024525882.1">
    <property type="nucleotide sequence ID" value="NZ_CAKMAP010000003.1"/>
</dbReference>
<dbReference type="AlphaFoldDB" id="A0A0C1PTU8"/>
<dbReference type="Pfam" id="PF03596">
    <property type="entry name" value="Cad"/>
    <property type="match status" value="1"/>
</dbReference>
<accession>A0A0C1PTU8</accession>
<reference evidence="1" key="2">
    <citation type="submission" date="2022-09" db="EMBL/GenBank/DDBJ databases">
        <title>Genome-inferred correspondence between phylogeny and metabolic traits in the wild Drosophila gut microbiome.</title>
        <authorList>
            <person name="Bueno E."/>
            <person name="Blow F."/>
            <person name="Douglas A.E."/>
        </authorList>
    </citation>
    <scope>NUCLEOTIDE SEQUENCE</scope>
    <source>
        <strain evidence="1">Dm-2019-70</strain>
    </source>
</reference>
<dbReference type="Proteomes" id="UP000676478">
    <property type="component" value="Unassembled WGS sequence"/>
</dbReference>
<organism evidence="1 2">
    <name type="scientific">Levilactobacillus brevis</name>
    <name type="common">Lactobacillus brevis</name>
    <dbReference type="NCBI Taxonomy" id="1580"/>
    <lineage>
        <taxon>Bacteria</taxon>
        <taxon>Bacillati</taxon>
        <taxon>Bacillota</taxon>
        <taxon>Bacilli</taxon>
        <taxon>Lactobacillales</taxon>
        <taxon>Lactobacillaceae</taxon>
        <taxon>Levilactobacillus</taxon>
    </lineage>
</organism>
<comment type="caution">
    <text evidence="1">The sequence shown here is derived from an EMBL/GenBank/DDBJ whole genome shotgun (WGS) entry which is preliminary data.</text>
</comment>